<dbReference type="EnsemblMetazoa" id="RPRC002275-RA">
    <property type="protein sequence ID" value="RPRC002275-PA"/>
    <property type="gene ID" value="RPRC002275"/>
</dbReference>
<dbReference type="EMBL" id="ACPB03027331">
    <property type="status" value="NOT_ANNOTATED_CDS"/>
    <property type="molecule type" value="Genomic_DNA"/>
</dbReference>
<dbReference type="GO" id="GO:0004386">
    <property type="term" value="F:helicase activity"/>
    <property type="evidence" value="ECO:0007669"/>
    <property type="project" value="UniProtKB-KW"/>
</dbReference>
<feature type="compositionally biased region" description="Basic and acidic residues" evidence="9">
    <location>
        <begin position="250"/>
        <end position="276"/>
    </location>
</feature>
<dbReference type="GO" id="GO:0016887">
    <property type="term" value="F:ATP hydrolysis activity"/>
    <property type="evidence" value="ECO:0007669"/>
    <property type="project" value="InterPro"/>
</dbReference>
<dbReference type="GO" id="GO:0005524">
    <property type="term" value="F:ATP binding"/>
    <property type="evidence" value="ECO:0007669"/>
    <property type="project" value="UniProtKB-KW"/>
</dbReference>
<dbReference type="HOGENOM" id="CLU_652689_0_0_1"/>
<dbReference type="AlphaFoldDB" id="T1HE03"/>
<dbReference type="eggNOG" id="KOG1016">
    <property type="taxonomic scope" value="Eukaryota"/>
</dbReference>
<evidence type="ECO:0000313" key="10">
    <source>
        <dbReference type="EnsemblMetazoa" id="RPRC002275-PA"/>
    </source>
</evidence>
<dbReference type="InParanoid" id="T1HE03"/>
<evidence type="ECO:0000313" key="11">
    <source>
        <dbReference type="Proteomes" id="UP000015103"/>
    </source>
</evidence>
<keyword evidence="5" id="KW-0347">Helicase</keyword>
<dbReference type="SUPFAM" id="SSF52540">
    <property type="entry name" value="P-loop containing nucleoside triphosphate hydrolases"/>
    <property type="match status" value="1"/>
</dbReference>
<dbReference type="InterPro" id="IPR027417">
    <property type="entry name" value="P-loop_NTPase"/>
</dbReference>
<feature type="compositionally biased region" description="Basic and acidic residues" evidence="9">
    <location>
        <begin position="193"/>
        <end position="204"/>
    </location>
</feature>
<evidence type="ECO:0000256" key="2">
    <source>
        <dbReference type="ARBA" id="ARBA00007025"/>
    </source>
</evidence>
<keyword evidence="8" id="KW-0539">Nucleus</keyword>
<evidence type="ECO:0000256" key="5">
    <source>
        <dbReference type="ARBA" id="ARBA00022806"/>
    </source>
</evidence>
<feature type="compositionally biased region" description="Polar residues" evidence="9">
    <location>
        <begin position="176"/>
        <end position="189"/>
    </location>
</feature>
<dbReference type="PROSITE" id="PS51194">
    <property type="entry name" value="HELICASE_CTER"/>
    <property type="match status" value="1"/>
</dbReference>
<dbReference type="PANTHER" id="PTHR45797:SF1">
    <property type="entry name" value="HELICASE ARIP4"/>
    <property type="match status" value="1"/>
</dbReference>
<dbReference type="CDD" id="cd18793">
    <property type="entry name" value="SF2_C_SNF"/>
    <property type="match status" value="1"/>
</dbReference>
<dbReference type="PANTHER" id="PTHR45797">
    <property type="entry name" value="RAD54-LIKE"/>
    <property type="match status" value="1"/>
</dbReference>
<dbReference type="InterPro" id="IPR049730">
    <property type="entry name" value="SNF2/RAD54-like_C"/>
</dbReference>
<comment type="similarity">
    <text evidence="2">Belongs to the SNF2/RAD54 helicase family.</text>
</comment>
<proteinExistence type="inferred from homology"/>
<dbReference type="InterPro" id="IPR001650">
    <property type="entry name" value="Helicase_C-like"/>
</dbReference>
<dbReference type="Proteomes" id="UP000015103">
    <property type="component" value="Unassembled WGS sequence"/>
</dbReference>
<dbReference type="InterPro" id="IPR044574">
    <property type="entry name" value="ARIP4-like"/>
</dbReference>
<evidence type="ECO:0000256" key="6">
    <source>
        <dbReference type="ARBA" id="ARBA00022840"/>
    </source>
</evidence>
<keyword evidence="6" id="KW-0067">ATP-binding</keyword>
<keyword evidence="11" id="KW-1185">Reference proteome</keyword>
<evidence type="ECO:0000256" key="7">
    <source>
        <dbReference type="ARBA" id="ARBA00023125"/>
    </source>
</evidence>
<sequence>MASVRPMQSELNSQMARDRQRGWIPASVWQRQGMSAQEMTLPLDVVIPTNSPDRASIVLKAGQKVMVLKSPKGIYMQLENGKIIAIRTAFKVGKDGNKEGGAKKGEGGGMRGGRNARGGMPNQGYQQQGYYNQGYQNQPQLPQYGPNTQYNQYPPYKYTPPAQNYPYGFNEPGPSSVGQPYQYDPNNASYDPMKPDDSKKSTFDKAEMEKKIFEQWDKEEGIGQHHQVQQSQTLHQNQSTCVDKENEEVKDDKKEDDKKEGENKKGEDKKSNKEEPGIPYDWATELLKGYVPGDINASGKMAIFFCILEESIALGDRILVFSQSLFTLNLIEELLQQHIVLGKQERWMKNVNYYRLDGSTTAIEREKLINEFNSNPNLHLFLVSTRAGSLGINLVGANRVIVFDASWNPCHDTQAVCRVYR</sequence>
<comment type="subcellular location">
    <subcellularLocation>
        <location evidence="1">Nucleus</location>
    </subcellularLocation>
</comment>
<dbReference type="EMBL" id="ACPB03027330">
    <property type="status" value="NOT_ANNOTATED_CDS"/>
    <property type="molecule type" value="Genomic_DNA"/>
</dbReference>
<dbReference type="SMART" id="SM00490">
    <property type="entry name" value="HELICc"/>
    <property type="match status" value="1"/>
</dbReference>
<evidence type="ECO:0000256" key="9">
    <source>
        <dbReference type="SAM" id="MobiDB-lite"/>
    </source>
</evidence>
<dbReference type="VEuPathDB" id="VectorBase:RPRC002275"/>
<evidence type="ECO:0000256" key="3">
    <source>
        <dbReference type="ARBA" id="ARBA00022741"/>
    </source>
</evidence>
<feature type="compositionally biased region" description="Basic and acidic residues" evidence="9">
    <location>
        <begin position="97"/>
        <end position="106"/>
    </location>
</feature>
<feature type="region of interest" description="Disordered" evidence="9">
    <location>
        <begin position="222"/>
        <end position="277"/>
    </location>
</feature>
<feature type="region of interest" description="Disordered" evidence="9">
    <location>
        <begin position="157"/>
        <end position="204"/>
    </location>
</feature>
<evidence type="ECO:0000256" key="1">
    <source>
        <dbReference type="ARBA" id="ARBA00004123"/>
    </source>
</evidence>
<evidence type="ECO:0000256" key="4">
    <source>
        <dbReference type="ARBA" id="ARBA00022801"/>
    </source>
</evidence>
<dbReference type="Pfam" id="PF00271">
    <property type="entry name" value="Helicase_C"/>
    <property type="match status" value="1"/>
</dbReference>
<dbReference type="Gene3D" id="3.40.50.300">
    <property type="entry name" value="P-loop containing nucleotide triphosphate hydrolases"/>
    <property type="match status" value="1"/>
</dbReference>
<keyword evidence="4" id="KW-0378">Hydrolase</keyword>
<keyword evidence="3" id="KW-0547">Nucleotide-binding</keyword>
<dbReference type="STRING" id="13249.T1HE03"/>
<dbReference type="GO" id="GO:0003677">
    <property type="term" value="F:DNA binding"/>
    <property type="evidence" value="ECO:0007669"/>
    <property type="project" value="UniProtKB-KW"/>
</dbReference>
<organism evidence="10 11">
    <name type="scientific">Rhodnius prolixus</name>
    <name type="common">Triatomid bug</name>
    <dbReference type="NCBI Taxonomy" id="13249"/>
    <lineage>
        <taxon>Eukaryota</taxon>
        <taxon>Metazoa</taxon>
        <taxon>Ecdysozoa</taxon>
        <taxon>Arthropoda</taxon>
        <taxon>Hexapoda</taxon>
        <taxon>Insecta</taxon>
        <taxon>Pterygota</taxon>
        <taxon>Neoptera</taxon>
        <taxon>Paraneoptera</taxon>
        <taxon>Hemiptera</taxon>
        <taxon>Heteroptera</taxon>
        <taxon>Panheteroptera</taxon>
        <taxon>Cimicomorpha</taxon>
        <taxon>Reduviidae</taxon>
        <taxon>Triatominae</taxon>
        <taxon>Rhodnius</taxon>
    </lineage>
</organism>
<protein>
    <submittedName>
        <fullName evidence="10">Helicase C-terminal domain-containing protein</fullName>
    </submittedName>
</protein>
<accession>T1HE03</accession>
<feature type="compositionally biased region" description="Polar residues" evidence="9">
    <location>
        <begin position="226"/>
        <end position="241"/>
    </location>
</feature>
<evidence type="ECO:0000256" key="8">
    <source>
        <dbReference type="ARBA" id="ARBA00023242"/>
    </source>
</evidence>
<reference evidence="10" key="1">
    <citation type="submission" date="2015-05" db="UniProtKB">
        <authorList>
            <consortium name="EnsemblMetazoa"/>
        </authorList>
    </citation>
    <scope>IDENTIFICATION</scope>
</reference>
<feature type="region of interest" description="Disordered" evidence="9">
    <location>
        <begin position="97"/>
        <end position="121"/>
    </location>
</feature>
<dbReference type="GO" id="GO:0005634">
    <property type="term" value="C:nucleus"/>
    <property type="evidence" value="ECO:0007669"/>
    <property type="project" value="UniProtKB-SubCell"/>
</dbReference>
<name>T1HE03_RHOPR</name>
<feature type="compositionally biased region" description="Gly residues" evidence="9">
    <location>
        <begin position="107"/>
        <end position="116"/>
    </location>
</feature>
<keyword evidence="7" id="KW-0238">DNA-binding</keyword>